<dbReference type="Pfam" id="PF00296">
    <property type="entry name" value="Bac_luciferase"/>
    <property type="match status" value="1"/>
</dbReference>
<dbReference type="Proteomes" id="UP001147653">
    <property type="component" value="Unassembled WGS sequence"/>
</dbReference>
<dbReference type="InterPro" id="IPR036661">
    <property type="entry name" value="Luciferase-like_sf"/>
</dbReference>
<dbReference type="NCBIfam" id="TIGR03620">
    <property type="entry name" value="F420_MSMEG_4141"/>
    <property type="match status" value="1"/>
</dbReference>
<dbReference type="PANTHER" id="PTHR43244:SF1">
    <property type="entry name" value="5,10-METHYLENETETRAHYDROMETHANOPTERIN REDUCTASE"/>
    <property type="match status" value="1"/>
</dbReference>
<organism evidence="3 4">
    <name type="scientific">Solirubrobacter phytolaccae</name>
    <dbReference type="NCBI Taxonomy" id="1404360"/>
    <lineage>
        <taxon>Bacteria</taxon>
        <taxon>Bacillati</taxon>
        <taxon>Actinomycetota</taxon>
        <taxon>Thermoleophilia</taxon>
        <taxon>Solirubrobacterales</taxon>
        <taxon>Solirubrobacteraceae</taxon>
        <taxon>Solirubrobacter</taxon>
    </lineage>
</organism>
<feature type="domain" description="Luciferase-like" evidence="2">
    <location>
        <begin position="119"/>
        <end position="243"/>
    </location>
</feature>
<protein>
    <submittedName>
        <fullName evidence="3">LLM class F420-dependent oxidoreductase</fullName>
    </submittedName>
</protein>
<dbReference type="EMBL" id="JAPDDP010000095">
    <property type="protein sequence ID" value="MDA0185019.1"/>
    <property type="molecule type" value="Genomic_DNA"/>
</dbReference>
<dbReference type="RefSeq" id="WP_270029494.1">
    <property type="nucleotide sequence ID" value="NZ_JAPDDP010000095.1"/>
</dbReference>
<dbReference type="InterPro" id="IPR011251">
    <property type="entry name" value="Luciferase-like_dom"/>
</dbReference>
<dbReference type="PANTHER" id="PTHR43244">
    <property type="match status" value="1"/>
</dbReference>
<reference evidence="3" key="1">
    <citation type="submission" date="2022-10" db="EMBL/GenBank/DDBJ databases">
        <title>The WGS of Solirubrobacter phytolaccae KCTC 29190.</title>
        <authorList>
            <person name="Jiang Z."/>
        </authorList>
    </citation>
    <scope>NUCLEOTIDE SEQUENCE</scope>
    <source>
        <strain evidence="3">KCTC 29190</strain>
    </source>
</reference>
<name>A0A9X3NGP0_9ACTN</name>
<gene>
    <name evidence="3" type="ORF">OJ997_32240</name>
</gene>
<dbReference type="InterPro" id="IPR050564">
    <property type="entry name" value="F420-G6PD/mer"/>
</dbReference>
<comment type="caution">
    <text evidence="3">The sequence shown here is derived from an EMBL/GenBank/DDBJ whole genome shotgun (WGS) entry which is preliminary data.</text>
</comment>
<proteinExistence type="predicted"/>
<keyword evidence="4" id="KW-1185">Reference proteome</keyword>
<dbReference type="Gene3D" id="3.20.20.30">
    <property type="entry name" value="Luciferase-like domain"/>
    <property type="match status" value="2"/>
</dbReference>
<evidence type="ECO:0000313" key="4">
    <source>
        <dbReference type="Proteomes" id="UP001147653"/>
    </source>
</evidence>
<keyword evidence="1" id="KW-0560">Oxidoreductase</keyword>
<evidence type="ECO:0000256" key="1">
    <source>
        <dbReference type="ARBA" id="ARBA00023002"/>
    </source>
</evidence>
<evidence type="ECO:0000313" key="3">
    <source>
        <dbReference type="EMBL" id="MDA0185019.1"/>
    </source>
</evidence>
<accession>A0A9X3NGP0</accession>
<evidence type="ECO:0000259" key="2">
    <source>
        <dbReference type="Pfam" id="PF00296"/>
    </source>
</evidence>
<dbReference type="SUPFAM" id="SSF51679">
    <property type="entry name" value="Bacterial luciferase-like"/>
    <property type="match status" value="1"/>
</dbReference>
<dbReference type="InterPro" id="IPR019922">
    <property type="entry name" value="Lucif-like_OxRdatse_MSMEG_4141"/>
</dbReference>
<sequence>MELGRIGIWRSKRHGASDLAQLEALGYGAFWIGGSPSVEEARVFVEAAGAIKVATGILNIWQHEPEDVAAAHKQLVADHPDRFLLGIGVGHPEATSDYARPLKAMREFFDGLDLPKDELVAAALGPKMLDLAAERSLGTHPYFITPDHTRFARERVGEGVLVAPEVGVVLEEDPETARKHAREFAKLYLGLTNYTNNLLKFGFTEKDIADGGSDRLIDAVIPHGSADRIAEAVRAHLEAGADHVCVQVLGHGPQPTRDYEALAKVLLREA</sequence>
<dbReference type="AlphaFoldDB" id="A0A9X3NGP0"/>
<dbReference type="GO" id="GO:0016705">
    <property type="term" value="F:oxidoreductase activity, acting on paired donors, with incorporation or reduction of molecular oxygen"/>
    <property type="evidence" value="ECO:0007669"/>
    <property type="project" value="InterPro"/>
</dbReference>